<dbReference type="HOGENOM" id="CLU_066192_17_7_4"/>
<dbReference type="PANTHER" id="PTHR46797">
    <property type="entry name" value="HTH-TYPE TRANSCRIPTIONAL REGULATOR"/>
    <property type="match status" value="1"/>
</dbReference>
<dbReference type="PROSITE" id="PS50943">
    <property type="entry name" value="HTH_CROC1"/>
    <property type="match status" value="1"/>
</dbReference>
<evidence type="ECO:0000313" key="3">
    <source>
        <dbReference type="EMBL" id="AEB85775.1"/>
    </source>
</evidence>
<dbReference type="AlphaFoldDB" id="F4GAR2"/>
<dbReference type="GO" id="GO:0003700">
    <property type="term" value="F:DNA-binding transcription factor activity"/>
    <property type="evidence" value="ECO:0007669"/>
    <property type="project" value="TreeGrafter"/>
</dbReference>
<dbReference type="RefSeq" id="WP_013722732.1">
    <property type="nucleotide sequence ID" value="NC_015422.1"/>
</dbReference>
<reference evidence="3 4" key="1">
    <citation type="journal article" date="2011" name="J. Bacteriol.">
        <title>Genome Sequences of Alicycliphilus denitrificans Strains BC and K601T.</title>
        <authorList>
            <person name="Oosterkamp M.J."/>
            <person name="Veuskens T."/>
            <person name="Plugge C.M."/>
            <person name="Langenhoff A.A."/>
            <person name="Gerritse J."/>
            <person name="van Berkel W.J."/>
            <person name="Pieper D.H."/>
            <person name="Junca H."/>
            <person name="Goodwin L.A."/>
            <person name="Daligault H.E."/>
            <person name="Bruce D.C."/>
            <person name="Detter J.C."/>
            <person name="Tapia R."/>
            <person name="Han C.S."/>
            <person name="Land M.L."/>
            <person name="Hauser L.J."/>
            <person name="Smidt H."/>
            <person name="Stams A.J."/>
        </authorList>
    </citation>
    <scope>NUCLEOTIDE SEQUENCE [LARGE SCALE GENOMIC DNA]</scope>
    <source>
        <strain evidence="4">DSM 14773 / CIP 107495 / K601</strain>
    </source>
</reference>
<organism evidence="3 4">
    <name type="scientific">Alicycliphilus denitrificans (strain DSM 14773 / CIP 107495 / K601)</name>
    <dbReference type="NCBI Taxonomy" id="596154"/>
    <lineage>
        <taxon>Bacteria</taxon>
        <taxon>Pseudomonadati</taxon>
        <taxon>Pseudomonadota</taxon>
        <taxon>Betaproteobacteria</taxon>
        <taxon>Burkholderiales</taxon>
        <taxon>Comamonadaceae</taxon>
        <taxon>Alicycliphilus</taxon>
    </lineage>
</organism>
<dbReference type="Proteomes" id="UP000007938">
    <property type="component" value="Chromosome"/>
</dbReference>
<dbReference type="KEGG" id="adk:Alide2_3445"/>
<keyword evidence="4" id="KW-1185">Reference proteome</keyword>
<dbReference type="GO" id="GO:0005829">
    <property type="term" value="C:cytosol"/>
    <property type="evidence" value="ECO:0007669"/>
    <property type="project" value="TreeGrafter"/>
</dbReference>
<evidence type="ECO:0000259" key="2">
    <source>
        <dbReference type="PROSITE" id="PS50943"/>
    </source>
</evidence>
<sequence length="117" mass="13089">MVKKKHPGKPLAQRLGTQIATLRKTKEWTQADLAERIGVEPETISRVERGATTPSLQTLEKISHCLRVRIGELLAETSAQPDDQATKIAAWLAELDEPHRSFVVDLVKRTCDHLRSA</sequence>
<evidence type="ECO:0000313" key="4">
    <source>
        <dbReference type="Proteomes" id="UP000007938"/>
    </source>
</evidence>
<gene>
    <name evidence="3" type="ordered locus">Alide2_3445</name>
</gene>
<proteinExistence type="predicted"/>
<dbReference type="Pfam" id="PF01381">
    <property type="entry name" value="HTH_3"/>
    <property type="match status" value="1"/>
</dbReference>
<dbReference type="STRING" id="596154.Alide2_3445"/>
<dbReference type="CDD" id="cd00093">
    <property type="entry name" value="HTH_XRE"/>
    <property type="match status" value="1"/>
</dbReference>
<dbReference type="InterPro" id="IPR050807">
    <property type="entry name" value="TransReg_Diox_bact_type"/>
</dbReference>
<dbReference type="eggNOG" id="COG1476">
    <property type="taxonomic scope" value="Bacteria"/>
</dbReference>
<feature type="domain" description="HTH cro/C1-type" evidence="2">
    <location>
        <begin position="19"/>
        <end position="73"/>
    </location>
</feature>
<dbReference type="PANTHER" id="PTHR46797:SF1">
    <property type="entry name" value="METHYLPHOSPHONATE SYNTHASE"/>
    <property type="match status" value="1"/>
</dbReference>
<dbReference type="OrthoDB" id="5524454at2"/>
<keyword evidence="1" id="KW-0238">DNA-binding</keyword>
<evidence type="ECO:0000256" key="1">
    <source>
        <dbReference type="ARBA" id="ARBA00023125"/>
    </source>
</evidence>
<reference evidence="3 4" key="2">
    <citation type="submission" date="2011-04" db="EMBL/GenBank/DDBJ databases">
        <title>Complete sequence of chromosome of Alicycliphilus denitrificans K601.</title>
        <authorList>
            <consortium name="US DOE Joint Genome Institute"/>
            <person name="Lucas S."/>
            <person name="Han J."/>
            <person name="Lapidus A."/>
            <person name="Cheng J.-F."/>
            <person name="Goodwin L."/>
            <person name="Pitluck S."/>
            <person name="Peters L."/>
            <person name="Zeytun A."/>
            <person name="Detter J.C."/>
            <person name="Han C."/>
            <person name="Tapia R."/>
            <person name="Land M."/>
            <person name="Hauser L."/>
            <person name="Kyrpides N."/>
            <person name="Ivanova N."/>
            <person name="Mikhailova N."/>
            <person name="Pagani I."/>
            <person name="Oosterkamp M."/>
            <person name="Pieper D."/>
            <person name="van Berkel W."/>
            <person name="Langenhoff A."/>
            <person name="Smidt H."/>
            <person name="Stams A."/>
            <person name="Woyke T."/>
        </authorList>
    </citation>
    <scope>NUCLEOTIDE SEQUENCE [LARGE SCALE GENOMIC DNA]</scope>
    <source>
        <strain evidence="4">DSM 14773 / CIP 107495 / K601</strain>
    </source>
</reference>
<dbReference type="EMBL" id="CP002657">
    <property type="protein sequence ID" value="AEB85775.1"/>
    <property type="molecule type" value="Genomic_DNA"/>
</dbReference>
<dbReference type="InterPro" id="IPR001387">
    <property type="entry name" value="Cro/C1-type_HTH"/>
</dbReference>
<accession>F4GAR2</accession>
<dbReference type="GO" id="GO:0003677">
    <property type="term" value="F:DNA binding"/>
    <property type="evidence" value="ECO:0007669"/>
    <property type="project" value="UniProtKB-KW"/>
</dbReference>
<name>F4GAR2_ALIDK</name>
<protein>
    <submittedName>
        <fullName evidence="3">Helix-turn-helix domain protein</fullName>
    </submittedName>
</protein>
<dbReference type="Gene3D" id="1.10.260.40">
    <property type="entry name" value="lambda repressor-like DNA-binding domains"/>
    <property type="match status" value="1"/>
</dbReference>
<dbReference type="SMART" id="SM00530">
    <property type="entry name" value="HTH_XRE"/>
    <property type="match status" value="1"/>
</dbReference>
<dbReference type="SUPFAM" id="SSF47413">
    <property type="entry name" value="lambda repressor-like DNA-binding domains"/>
    <property type="match status" value="1"/>
</dbReference>
<dbReference type="InterPro" id="IPR010982">
    <property type="entry name" value="Lambda_DNA-bd_dom_sf"/>
</dbReference>